<protein>
    <submittedName>
        <fullName evidence="8">Flp pilus assembly protein TadB</fullName>
    </submittedName>
</protein>
<keyword evidence="5 6" id="KW-0472">Membrane</keyword>
<organism evidence="8 9">
    <name type="scientific">Ruegeria atlantica</name>
    <dbReference type="NCBI Taxonomy" id="81569"/>
    <lineage>
        <taxon>Bacteria</taxon>
        <taxon>Pseudomonadati</taxon>
        <taxon>Pseudomonadota</taxon>
        <taxon>Alphaproteobacteria</taxon>
        <taxon>Rhodobacterales</taxon>
        <taxon>Roseobacteraceae</taxon>
        <taxon>Ruegeria</taxon>
    </lineage>
</organism>
<dbReference type="Pfam" id="PF00482">
    <property type="entry name" value="T2SSF"/>
    <property type="match status" value="1"/>
</dbReference>
<accession>A0A0N7LQX5</accession>
<dbReference type="InterPro" id="IPR018076">
    <property type="entry name" value="T2SS_GspF_dom"/>
</dbReference>
<dbReference type="PANTHER" id="PTHR35007:SF1">
    <property type="entry name" value="PILUS ASSEMBLY PROTEIN"/>
    <property type="match status" value="1"/>
</dbReference>
<keyword evidence="2" id="KW-1003">Cell membrane</keyword>
<keyword evidence="4 6" id="KW-1133">Transmembrane helix</keyword>
<feature type="transmembrane region" description="Helical" evidence="6">
    <location>
        <begin position="295"/>
        <end position="314"/>
    </location>
</feature>
<comment type="subcellular location">
    <subcellularLocation>
        <location evidence="1">Cell membrane</location>
        <topology evidence="1">Multi-pass membrane protein</topology>
    </subcellularLocation>
</comment>
<reference evidence="8 9" key="1">
    <citation type="submission" date="2015-09" db="EMBL/GenBank/DDBJ databases">
        <authorList>
            <consortium name="Swine Surveillance"/>
        </authorList>
    </citation>
    <scope>NUCLEOTIDE SEQUENCE [LARGE SCALE GENOMIC DNA]</scope>
    <source>
        <strain evidence="8 9">CECT 4292</strain>
    </source>
</reference>
<dbReference type="RefSeq" id="WP_058278684.1">
    <property type="nucleotide sequence ID" value="NZ_CANLTD010000009.1"/>
</dbReference>
<dbReference type="GeneID" id="55494581"/>
<feature type="transmembrane region" description="Helical" evidence="6">
    <location>
        <begin position="89"/>
        <end position="113"/>
    </location>
</feature>
<evidence type="ECO:0000313" key="8">
    <source>
        <dbReference type="EMBL" id="CUH49236.1"/>
    </source>
</evidence>
<dbReference type="EMBL" id="CYPU01000068">
    <property type="protein sequence ID" value="CUH49236.1"/>
    <property type="molecule type" value="Genomic_DNA"/>
</dbReference>
<gene>
    <name evidence="8" type="ORF">RUA4292_03431</name>
</gene>
<proteinExistence type="predicted"/>
<keyword evidence="3 6" id="KW-0812">Transmembrane</keyword>
<dbReference type="OrthoDB" id="9803381at2"/>
<sequence>MIDLQPNTLNILFYISIFLGILLAYEGLQQLFLRKESLSEARNRRMKLIQGGASTDQVLQLLRDPAMMAPGEKPSLIARFRRLLVQAGLTINPIWIVLAATCVALAAFVAISRLLAPEIAAVLSGFLAVILPVLVLIAMKDARSRKLTKQLPDALDLMARGLKVGHPVAVTVGNVASDLPDPIGSEFGIIQDQINYGDDVATAFQDFSKRVGTEDANYLAVSIGIQHGTGGNLARVLSILSQVIRDRQTMQKKIKAISAEGRLSSLILTVLPVFIYFSIEMSTPTFYGDVRNDPLFPYFACAIIGLTIAQGLILKRLVKFKF</sequence>
<feature type="transmembrane region" description="Helical" evidence="6">
    <location>
        <begin position="12"/>
        <end position="33"/>
    </location>
</feature>
<evidence type="ECO:0000256" key="3">
    <source>
        <dbReference type="ARBA" id="ARBA00022692"/>
    </source>
</evidence>
<evidence type="ECO:0000256" key="5">
    <source>
        <dbReference type="ARBA" id="ARBA00023136"/>
    </source>
</evidence>
<name>A0A0N7LQX5_9RHOB</name>
<evidence type="ECO:0000259" key="7">
    <source>
        <dbReference type="Pfam" id="PF00482"/>
    </source>
</evidence>
<evidence type="ECO:0000256" key="1">
    <source>
        <dbReference type="ARBA" id="ARBA00004651"/>
    </source>
</evidence>
<dbReference type="Gene3D" id="1.20.81.30">
    <property type="entry name" value="Type II secretion system (T2SS), domain F"/>
    <property type="match status" value="1"/>
</dbReference>
<dbReference type="InterPro" id="IPR042094">
    <property type="entry name" value="T2SS_GspF_sf"/>
</dbReference>
<dbReference type="AlphaFoldDB" id="A0A0N7LQX5"/>
<feature type="transmembrane region" description="Helical" evidence="6">
    <location>
        <begin position="261"/>
        <end position="279"/>
    </location>
</feature>
<dbReference type="PANTHER" id="PTHR35007">
    <property type="entry name" value="INTEGRAL MEMBRANE PROTEIN-RELATED"/>
    <property type="match status" value="1"/>
</dbReference>
<dbReference type="Proteomes" id="UP000050783">
    <property type="component" value="Unassembled WGS sequence"/>
</dbReference>
<dbReference type="STRING" id="81569.RUM4293_01645"/>
<evidence type="ECO:0000256" key="2">
    <source>
        <dbReference type="ARBA" id="ARBA00022475"/>
    </source>
</evidence>
<feature type="domain" description="Type II secretion system protein GspF" evidence="7">
    <location>
        <begin position="155"/>
        <end position="276"/>
    </location>
</feature>
<evidence type="ECO:0000313" key="9">
    <source>
        <dbReference type="Proteomes" id="UP000050783"/>
    </source>
</evidence>
<dbReference type="GO" id="GO:0005886">
    <property type="term" value="C:plasma membrane"/>
    <property type="evidence" value="ECO:0007669"/>
    <property type="project" value="UniProtKB-SubCell"/>
</dbReference>
<evidence type="ECO:0000256" key="6">
    <source>
        <dbReference type="SAM" id="Phobius"/>
    </source>
</evidence>
<evidence type="ECO:0000256" key="4">
    <source>
        <dbReference type="ARBA" id="ARBA00022989"/>
    </source>
</evidence>
<feature type="transmembrane region" description="Helical" evidence="6">
    <location>
        <begin position="119"/>
        <end position="139"/>
    </location>
</feature>